<dbReference type="AlphaFoldDB" id="A0AAE9F9P9"/>
<feature type="domain" description="DUF38" evidence="1">
    <location>
        <begin position="319"/>
        <end position="402"/>
    </location>
</feature>
<evidence type="ECO:0000313" key="2">
    <source>
        <dbReference type="EMBL" id="UMM38336.1"/>
    </source>
</evidence>
<protein>
    <recommendedName>
        <fullName evidence="1">DUF38 domain-containing protein</fullName>
    </recommendedName>
</protein>
<feature type="domain" description="DUF38" evidence="1">
    <location>
        <begin position="594"/>
        <end position="715"/>
    </location>
</feature>
<dbReference type="PANTHER" id="PTHR23015:SF4">
    <property type="entry name" value="DUF38 DOMAIN-CONTAINING PROTEIN-RELATED"/>
    <property type="match status" value="1"/>
</dbReference>
<dbReference type="EMBL" id="CP092624">
    <property type="protein sequence ID" value="UMM38336.1"/>
    <property type="molecule type" value="Genomic_DNA"/>
</dbReference>
<name>A0AAE9F9P9_CAEBR</name>
<evidence type="ECO:0000313" key="3">
    <source>
        <dbReference type="Proteomes" id="UP000829354"/>
    </source>
</evidence>
<gene>
    <name evidence="2" type="ORF">L5515_009792</name>
</gene>
<evidence type="ECO:0000259" key="1">
    <source>
        <dbReference type="Pfam" id="PF01827"/>
    </source>
</evidence>
<dbReference type="PANTHER" id="PTHR23015">
    <property type="entry name" value="UNCHARACTERIZED C.ELEGANS PROTEIN"/>
    <property type="match status" value="1"/>
</dbReference>
<organism evidence="2 3">
    <name type="scientific">Caenorhabditis briggsae</name>
    <dbReference type="NCBI Taxonomy" id="6238"/>
    <lineage>
        <taxon>Eukaryota</taxon>
        <taxon>Metazoa</taxon>
        <taxon>Ecdysozoa</taxon>
        <taxon>Nematoda</taxon>
        <taxon>Chromadorea</taxon>
        <taxon>Rhabditida</taxon>
        <taxon>Rhabditina</taxon>
        <taxon>Rhabditomorpha</taxon>
        <taxon>Rhabditoidea</taxon>
        <taxon>Rhabditidae</taxon>
        <taxon>Peloderinae</taxon>
        <taxon>Caenorhabditis</taxon>
    </lineage>
</organism>
<dbReference type="Pfam" id="PF01827">
    <property type="entry name" value="FTH"/>
    <property type="match status" value="2"/>
</dbReference>
<sequence length="762" mass="88669">MSTDDPNFLQVYKSCILLDVLTNQPFSKSYVNFKNVHGPIDMVFEEFKFWFEWFSVGNSEMAPGFLQMSFSKISGHLPRWSWSRSQERIQKMAESLKNTKTRKDSVIIYLFLQRKSLEEIEGIIQKWLGLDFIEYTELEYRFYKFYARKKELDQIGGVLPKLIFMEFLAIEEKPKKICLTDYGDQVVSKKLVRYFSLEETFRFHLVCSNARKLVSMGTKKFQKIEFRQKSANCTLKLDDFLISYENYLDYANNQFPNKRILNTKLDDRGNMYLDAADGVLGILRSSELRIHHLLLNFSGGTNAIEANRVLGEKLSKYSQDSKIRVDQLSITTFSPEMLKPIFEYLKPGDLKKVHLEIQKCGRSDFYETKQWKSAKQANLILSNLEGFENVEDFEKIEISLLWRNFEDVKVEHLIGTLNSISAAETFTITIYSKFDYDLWIILDTQRTLNSLKIPKSSNASRFRLRQVCTHFRDSLPLQIEFLKIIFCPSYAMMHIHTRSGHRTIFEYKDFEEPNRPSTYIRKVPNKTWSHLGYGSPAIHVASFLGRLLVNPNLYLAGFDVDFSRCTEKNPFQDCFPAISEMLGLLQNQISTGRQAPLKVQYLCLESTPNSLVPAFVNCFNVREFDLNYEESFLEIEELMGTQAWKGMKEVTMGKMKKLPAIHHFWQLKNLNLTLDQVSVQELWGMRESFARSPTLQQIKLFSQSVTVSKLSEAFGTQPDPDSSSGISSLWFFPIPNTQHTILITLMKSDQFPEDELVFKRLN</sequence>
<keyword evidence="3" id="KW-1185">Reference proteome</keyword>
<reference evidence="2 3" key="1">
    <citation type="submission" date="2022-04" db="EMBL/GenBank/DDBJ databases">
        <title>Chromosome-level reference genomes for two strains of Caenorhabditis briggsae: an improved platform for comparative genomics.</title>
        <authorList>
            <person name="Stevens L."/>
            <person name="Andersen E."/>
        </authorList>
    </citation>
    <scope>NUCLEOTIDE SEQUENCE [LARGE SCALE GENOMIC DNA]</scope>
    <source>
        <strain evidence="2">VX34</strain>
        <tissue evidence="2">Whole-organism</tissue>
    </source>
</reference>
<accession>A0AAE9F9P9</accession>
<dbReference type="InterPro" id="IPR040161">
    <property type="entry name" value="FB224"/>
</dbReference>
<proteinExistence type="predicted"/>
<dbReference type="Proteomes" id="UP000829354">
    <property type="component" value="Chromosome V"/>
</dbReference>
<dbReference type="InterPro" id="IPR002900">
    <property type="entry name" value="DUF38/FTH_CAE_spp"/>
</dbReference>